<organism evidence="2 3">
    <name type="scientific">Hyaloperonospora brassicae</name>
    <name type="common">Brassica downy mildew</name>
    <name type="synonym">Peronospora brassicae</name>
    <dbReference type="NCBI Taxonomy" id="162125"/>
    <lineage>
        <taxon>Eukaryota</taxon>
        <taxon>Sar</taxon>
        <taxon>Stramenopiles</taxon>
        <taxon>Oomycota</taxon>
        <taxon>Peronosporomycetes</taxon>
        <taxon>Peronosporales</taxon>
        <taxon>Peronosporaceae</taxon>
        <taxon>Hyaloperonospora</taxon>
    </lineage>
</organism>
<evidence type="ECO:0008006" key="4">
    <source>
        <dbReference type="Google" id="ProtNLM"/>
    </source>
</evidence>
<proteinExistence type="predicted"/>
<feature type="chain" id="PRO_5043381804" description="RxLR effector candidate protein" evidence="1">
    <location>
        <begin position="21"/>
        <end position="311"/>
    </location>
</feature>
<evidence type="ECO:0000256" key="1">
    <source>
        <dbReference type="SAM" id="SignalP"/>
    </source>
</evidence>
<gene>
    <name evidence="2" type="ORF">HBR001_LOCUS3173</name>
</gene>
<dbReference type="AlphaFoldDB" id="A0AAV0TPV3"/>
<keyword evidence="3" id="KW-1185">Reference proteome</keyword>
<reference evidence="2" key="1">
    <citation type="submission" date="2022-12" db="EMBL/GenBank/DDBJ databases">
        <authorList>
            <person name="Webb A."/>
        </authorList>
    </citation>
    <scope>NUCLEOTIDE SEQUENCE</scope>
    <source>
        <strain evidence="2">Hp1</strain>
    </source>
</reference>
<feature type="signal peptide" evidence="1">
    <location>
        <begin position="1"/>
        <end position="20"/>
    </location>
</feature>
<dbReference type="Proteomes" id="UP001162031">
    <property type="component" value="Unassembled WGS sequence"/>
</dbReference>
<keyword evidence="1" id="KW-0732">Signal</keyword>
<name>A0AAV0TPV3_HYABA</name>
<evidence type="ECO:0000313" key="2">
    <source>
        <dbReference type="EMBL" id="CAI5723683.1"/>
    </source>
</evidence>
<protein>
    <recommendedName>
        <fullName evidence="4">RxLR effector candidate protein</fullName>
    </recommendedName>
</protein>
<sequence length="311" mass="34526">MRTISILLLAAAAFVESASSSTSDPKALVSADVGPHDGPTETRFLESNTTDEARAFGLSFLTAKAQSFKSKMAKIKVPFRPDEGQVFGESAIHLLRLNPKARVTEGTVLQFSMLCQGIRARTVKGKNMGEILVKMLLPKSNPFQLSGWLLRLKRHGASKEADEAFEVLIKKWATEIKSIDDVLTRQIGIPSKFDDLGAVLKVTDNIVIADKLISAYNTVKKTKHPTILEKMSGKHDDDIARYIASMDFDEPLVRLWQGHQFRKWVDGNVHFNAVYRILGQKKGDPASANLEAIGSRYEAFYKSQKKDIYGA</sequence>
<comment type="caution">
    <text evidence="2">The sequence shown here is derived from an EMBL/GenBank/DDBJ whole genome shotgun (WGS) entry which is preliminary data.</text>
</comment>
<dbReference type="EMBL" id="CANTFL010000498">
    <property type="protein sequence ID" value="CAI5723683.1"/>
    <property type="molecule type" value="Genomic_DNA"/>
</dbReference>
<evidence type="ECO:0000313" key="3">
    <source>
        <dbReference type="Proteomes" id="UP001162031"/>
    </source>
</evidence>
<accession>A0AAV0TPV3</accession>